<proteinExistence type="predicted"/>
<feature type="domain" description="Glycosyl transferase family 1" evidence="3">
    <location>
        <begin position="224"/>
        <end position="363"/>
    </location>
</feature>
<feature type="domain" description="Glycosyltransferase subfamily 4-like N-terminal" evidence="4">
    <location>
        <begin position="73"/>
        <end position="209"/>
    </location>
</feature>
<evidence type="ECO:0000256" key="2">
    <source>
        <dbReference type="ARBA" id="ARBA00022679"/>
    </source>
</evidence>
<evidence type="ECO:0000259" key="3">
    <source>
        <dbReference type="Pfam" id="PF00534"/>
    </source>
</evidence>
<name>A0A1G9GPK6_9ACTN</name>
<protein>
    <submittedName>
        <fullName evidence="5">Glycogen(Starch) synthase</fullName>
    </submittedName>
</protein>
<dbReference type="EMBL" id="FNGF01000003">
    <property type="protein sequence ID" value="SDL02596.1"/>
    <property type="molecule type" value="Genomic_DNA"/>
</dbReference>
<dbReference type="STRING" id="380244.SAMN05216298_2336"/>
<keyword evidence="2" id="KW-0808">Transferase</keyword>
<organism evidence="5 6">
    <name type="scientific">Glycomyces sambucus</name>
    <dbReference type="NCBI Taxonomy" id="380244"/>
    <lineage>
        <taxon>Bacteria</taxon>
        <taxon>Bacillati</taxon>
        <taxon>Actinomycetota</taxon>
        <taxon>Actinomycetes</taxon>
        <taxon>Glycomycetales</taxon>
        <taxon>Glycomycetaceae</taxon>
        <taxon>Glycomyces</taxon>
    </lineage>
</organism>
<dbReference type="Pfam" id="PF00534">
    <property type="entry name" value="Glycos_transf_1"/>
    <property type="match status" value="1"/>
</dbReference>
<keyword evidence="1" id="KW-0328">Glycosyltransferase</keyword>
<dbReference type="OrthoDB" id="9787111at2"/>
<dbReference type="InterPro" id="IPR001296">
    <property type="entry name" value="Glyco_trans_1"/>
</dbReference>
<sequence length="403" mass="44142">MAEAQRRVAVVTPWYPEPQVTYSGSFVRAQVEAVAGGCAELDVYHLKSWPVGEVEAPLDADPEVIALHERLLARSGVRLATAGGAVLHRVPTLTPRDTAWITHSDASARWLRTFLGGRPLEAPIVHAHVPITGGWAALENAAPGARVHVTEHASFLDRVLEQPAARARYEEVLERADGFYVVGAPLHDRIAAEFPHLAGKLRYMANPIDFRSPREAAPAALRRWISVAALNERKRIDYLLEAFRRCRAAHPDLELTVAGDGKLRPGLEALARDLGVDDAVSFIGSVDPAQVPGLMAAHDLFVHTSRHETFGVVVVEALAAGTPVLVTRSGGSDQVLEGIEAEAGRLFDVDPDPDAMVAAYTDLRERYPAKTDVPAARERLRAKYSYEAVAARHYEAWDREERR</sequence>
<reference evidence="6" key="1">
    <citation type="submission" date="2016-10" db="EMBL/GenBank/DDBJ databases">
        <authorList>
            <person name="Varghese N."/>
            <person name="Submissions S."/>
        </authorList>
    </citation>
    <scope>NUCLEOTIDE SEQUENCE [LARGE SCALE GENOMIC DNA]</scope>
    <source>
        <strain evidence="6">CGMCC 4.3147</strain>
    </source>
</reference>
<evidence type="ECO:0000313" key="5">
    <source>
        <dbReference type="EMBL" id="SDL02596.1"/>
    </source>
</evidence>
<dbReference type="GO" id="GO:1901137">
    <property type="term" value="P:carbohydrate derivative biosynthetic process"/>
    <property type="evidence" value="ECO:0007669"/>
    <property type="project" value="UniProtKB-ARBA"/>
</dbReference>
<keyword evidence="6" id="KW-1185">Reference proteome</keyword>
<evidence type="ECO:0000313" key="6">
    <source>
        <dbReference type="Proteomes" id="UP000198662"/>
    </source>
</evidence>
<dbReference type="PANTHER" id="PTHR45947">
    <property type="entry name" value="SULFOQUINOVOSYL TRANSFERASE SQD2"/>
    <property type="match status" value="1"/>
</dbReference>
<dbReference type="GO" id="GO:0016757">
    <property type="term" value="F:glycosyltransferase activity"/>
    <property type="evidence" value="ECO:0007669"/>
    <property type="project" value="UniProtKB-KW"/>
</dbReference>
<evidence type="ECO:0000259" key="4">
    <source>
        <dbReference type="Pfam" id="PF13439"/>
    </source>
</evidence>
<dbReference type="AlphaFoldDB" id="A0A1G9GPK6"/>
<dbReference type="InterPro" id="IPR028098">
    <property type="entry name" value="Glyco_trans_4-like_N"/>
</dbReference>
<dbReference type="RefSeq" id="WP_091048280.1">
    <property type="nucleotide sequence ID" value="NZ_FNGF01000003.1"/>
</dbReference>
<dbReference type="Pfam" id="PF13439">
    <property type="entry name" value="Glyco_transf_4"/>
    <property type="match status" value="1"/>
</dbReference>
<gene>
    <name evidence="5" type="ORF">SAMN05216298_2336</name>
</gene>
<evidence type="ECO:0000256" key="1">
    <source>
        <dbReference type="ARBA" id="ARBA00022676"/>
    </source>
</evidence>
<dbReference type="SUPFAM" id="SSF53756">
    <property type="entry name" value="UDP-Glycosyltransferase/glycogen phosphorylase"/>
    <property type="match status" value="1"/>
</dbReference>
<dbReference type="Gene3D" id="3.40.50.2000">
    <property type="entry name" value="Glycogen Phosphorylase B"/>
    <property type="match status" value="2"/>
</dbReference>
<dbReference type="InterPro" id="IPR050194">
    <property type="entry name" value="Glycosyltransferase_grp1"/>
</dbReference>
<dbReference type="Proteomes" id="UP000198662">
    <property type="component" value="Unassembled WGS sequence"/>
</dbReference>
<accession>A0A1G9GPK6</accession>
<dbReference type="PANTHER" id="PTHR45947:SF3">
    <property type="entry name" value="SULFOQUINOVOSYL TRANSFERASE SQD2"/>
    <property type="match status" value="1"/>
</dbReference>